<evidence type="ECO:0000259" key="1">
    <source>
        <dbReference type="SMART" id="SM01321"/>
    </source>
</evidence>
<reference evidence="3" key="1">
    <citation type="submission" date="2017-09" db="EMBL/GenBank/DDBJ databases">
        <title>Depth-based differentiation of microbial function through sediment-hosted aquifers and enrichment of novel symbionts in the deep terrestrial subsurface.</title>
        <authorList>
            <person name="Probst A.J."/>
            <person name="Ladd B."/>
            <person name="Jarett J.K."/>
            <person name="Geller-Mcgrath D.E."/>
            <person name="Sieber C.M.K."/>
            <person name="Emerson J.B."/>
            <person name="Anantharaman K."/>
            <person name="Thomas B.C."/>
            <person name="Malmstrom R."/>
            <person name="Stieglmeier M."/>
            <person name="Klingl A."/>
            <person name="Woyke T."/>
            <person name="Ryan C.M."/>
            <person name="Banfield J.F."/>
        </authorList>
    </citation>
    <scope>NUCLEOTIDE SEQUENCE [LARGE SCALE GENOMIC DNA]</scope>
</reference>
<dbReference type="GO" id="GO:0004803">
    <property type="term" value="F:transposase activity"/>
    <property type="evidence" value="ECO:0007669"/>
    <property type="project" value="InterPro"/>
</dbReference>
<organism evidence="2 3">
    <name type="scientific">Candidatus Roizmanbacteria bacterium CG07_land_8_20_14_0_80_34_15</name>
    <dbReference type="NCBI Taxonomy" id="1974849"/>
    <lineage>
        <taxon>Bacteria</taxon>
        <taxon>Candidatus Roizmaniibacteriota</taxon>
    </lineage>
</organism>
<name>A0A2M6YV18_9BACT</name>
<dbReference type="InterPro" id="IPR036515">
    <property type="entry name" value="Transposase_17_sf"/>
</dbReference>
<dbReference type="Gene3D" id="3.30.70.1290">
    <property type="entry name" value="Transposase IS200-like"/>
    <property type="match status" value="1"/>
</dbReference>
<sequence length="215" mass="25990">MKRKDKFVEGEIYHVFNKSISGYAILRNLDNAQRFLNTFEYYNSSLNLKSYSQSIRTTKFEYKNIIYPLHNTLCKILAYCIMPDHYHFLLKIIKDGSFSKFIGDVENSFTRYFNIKFDRKGPLWQNSFKAVEIRSNEQLLHVSRYIHLNPTTSRLVERPEDWIFSSYKDFITDKKLLNDFMKEISINDITDYKKFVENNIEYQRDLKRIKKFLFE</sequence>
<protein>
    <recommendedName>
        <fullName evidence="1">Transposase IS200-like domain-containing protein</fullName>
    </recommendedName>
</protein>
<dbReference type="EMBL" id="PEWY01000039">
    <property type="protein sequence ID" value="PIU37341.1"/>
    <property type="molecule type" value="Genomic_DNA"/>
</dbReference>
<gene>
    <name evidence="2" type="ORF">COT02_01405</name>
</gene>
<dbReference type="GO" id="GO:0003677">
    <property type="term" value="F:DNA binding"/>
    <property type="evidence" value="ECO:0007669"/>
    <property type="project" value="InterPro"/>
</dbReference>
<dbReference type="PANTHER" id="PTHR34322:SF2">
    <property type="entry name" value="TRANSPOSASE IS200-LIKE DOMAIN-CONTAINING PROTEIN"/>
    <property type="match status" value="1"/>
</dbReference>
<feature type="domain" description="Transposase IS200-like" evidence="1">
    <location>
        <begin position="8"/>
        <end position="149"/>
    </location>
</feature>
<dbReference type="Pfam" id="PF01797">
    <property type="entry name" value="Y1_Tnp"/>
    <property type="match status" value="1"/>
</dbReference>
<comment type="caution">
    <text evidence="2">The sequence shown here is derived from an EMBL/GenBank/DDBJ whole genome shotgun (WGS) entry which is preliminary data.</text>
</comment>
<accession>A0A2M6YV18</accession>
<dbReference type="AlphaFoldDB" id="A0A2M6YV18"/>
<dbReference type="SMART" id="SM01321">
    <property type="entry name" value="Y1_Tnp"/>
    <property type="match status" value="1"/>
</dbReference>
<evidence type="ECO:0000313" key="3">
    <source>
        <dbReference type="Proteomes" id="UP000230184"/>
    </source>
</evidence>
<dbReference type="SUPFAM" id="SSF143422">
    <property type="entry name" value="Transposase IS200-like"/>
    <property type="match status" value="1"/>
</dbReference>
<dbReference type="GO" id="GO:0006313">
    <property type="term" value="P:DNA transposition"/>
    <property type="evidence" value="ECO:0007669"/>
    <property type="project" value="InterPro"/>
</dbReference>
<dbReference type="PANTHER" id="PTHR34322">
    <property type="entry name" value="TRANSPOSASE, Y1_TNP DOMAIN-CONTAINING"/>
    <property type="match status" value="1"/>
</dbReference>
<dbReference type="Proteomes" id="UP000230184">
    <property type="component" value="Unassembled WGS sequence"/>
</dbReference>
<dbReference type="InterPro" id="IPR002686">
    <property type="entry name" value="Transposase_17"/>
</dbReference>
<evidence type="ECO:0000313" key="2">
    <source>
        <dbReference type="EMBL" id="PIU37341.1"/>
    </source>
</evidence>
<proteinExistence type="predicted"/>